<keyword evidence="5" id="KW-1185">Reference proteome</keyword>
<name>A0A963YVH4_9PROT</name>
<dbReference type="EMBL" id="JAESVB010000010">
    <property type="protein sequence ID" value="MCB8877160.1"/>
    <property type="molecule type" value="Genomic_DNA"/>
</dbReference>
<dbReference type="EC" id="1.1.1.47" evidence="4"/>
<dbReference type="PANTHER" id="PTHR42760">
    <property type="entry name" value="SHORT-CHAIN DEHYDROGENASES/REDUCTASES FAMILY MEMBER"/>
    <property type="match status" value="1"/>
</dbReference>
<sequence length="273" mass="28162">MNDIAAQDRRIVPARLAGRVVIVTGGASGLGEGIVRRVAAEGAHAVIADLDGGKAESAAASLRAQGFSALGVTVDVADRAATRAMVAVVVGAYGKIDVLFNNAGFNKPVPFMDVDDANFNGIMRVNALGVLIGMQEIGRQMIAQGQGGKIVNTASIAGRQGYAEFAPYCASKAAVISLTQAAAREFAAHKITVNGIAPGVVVTPLWDGLERDMIDKGVIKEKGEFLNSFSANILVGRPAVPDDLAGICAFLASADSDYMTGQIIMCDGGMILV</sequence>
<dbReference type="GO" id="GO:0047936">
    <property type="term" value="F:glucose 1-dehydrogenase [NAD(P)+] activity"/>
    <property type="evidence" value="ECO:0007669"/>
    <property type="project" value="UniProtKB-EC"/>
</dbReference>
<dbReference type="Gene3D" id="3.40.50.720">
    <property type="entry name" value="NAD(P)-binding Rossmann-like Domain"/>
    <property type="match status" value="1"/>
</dbReference>
<evidence type="ECO:0000256" key="1">
    <source>
        <dbReference type="ARBA" id="ARBA00006484"/>
    </source>
</evidence>
<dbReference type="PRINTS" id="PR00081">
    <property type="entry name" value="GDHRDH"/>
</dbReference>
<reference evidence="4" key="1">
    <citation type="journal article" date="2021" name="Microorganisms">
        <title>Acidisoma silvae sp. nov. and Acidisomacellulosilytica sp. nov., Two Acidophilic Bacteria Isolated from Decaying Wood, Hydrolyzing Cellulose and Producing Poly-3-hydroxybutyrate.</title>
        <authorList>
            <person name="Mieszkin S."/>
            <person name="Pouder E."/>
            <person name="Uroz S."/>
            <person name="Simon-Colin C."/>
            <person name="Alain K."/>
        </authorList>
    </citation>
    <scope>NUCLEOTIDE SEQUENCE</scope>
    <source>
        <strain evidence="4">HW T2.11</strain>
    </source>
</reference>
<organism evidence="4 5">
    <name type="scientific">Acidisoma silvae</name>
    <dbReference type="NCBI Taxonomy" id="2802396"/>
    <lineage>
        <taxon>Bacteria</taxon>
        <taxon>Pseudomonadati</taxon>
        <taxon>Pseudomonadota</taxon>
        <taxon>Alphaproteobacteria</taxon>
        <taxon>Acetobacterales</taxon>
        <taxon>Acidocellaceae</taxon>
        <taxon>Acidisoma</taxon>
    </lineage>
</organism>
<evidence type="ECO:0000256" key="2">
    <source>
        <dbReference type="ARBA" id="ARBA00023002"/>
    </source>
</evidence>
<dbReference type="RefSeq" id="WP_227322813.1">
    <property type="nucleotide sequence ID" value="NZ_JAESVB010000010.1"/>
</dbReference>
<reference evidence="4" key="2">
    <citation type="submission" date="2021-01" db="EMBL/GenBank/DDBJ databases">
        <authorList>
            <person name="Mieszkin S."/>
            <person name="Pouder E."/>
            <person name="Alain K."/>
        </authorList>
    </citation>
    <scope>NUCLEOTIDE SEQUENCE</scope>
    <source>
        <strain evidence="4">HW T2.11</strain>
    </source>
</reference>
<gene>
    <name evidence="4" type="ORF">ASILVAE211_18335</name>
</gene>
<comment type="similarity">
    <text evidence="1 3">Belongs to the short-chain dehydrogenases/reductases (SDR) family.</text>
</comment>
<dbReference type="NCBIfam" id="NF005559">
    <property type="entry name" value="PRK07231.1"/>
    <property type="match status" value="1"/>
</dbReference>
<keyword evidence="2 4" id="KW-0560">Oxidoreductase</keyword>
<proteinExistence type="inferred from homology"/>
<dbReference type="SUPFAM" id="SSF51735">
    <property type="entry name" value="NAD(P)-binding Rossmann-fold domains"/>
    <property type="match status" value="1"/>
</dbReference>
<dbReference type="Pfam" id="PF00106">
    <property type="entry name" value="adh_short"/>
    <property type="match status" value="1"/>
</dbReference>
<dbReference type="InterPro" id="IPR002347">
    <property type="entry name" value="SDR_fam"/>
</dbReference>
<accession>A0A963YVH4</accession>
<evidence type="ECO:0000313" key="4">
    <source>
        <dbReference type="EMBL" id="MCB8877160.1"/>
    </source>
</evidence>
<dbReference type="InterPro" id="IPR036291">
    <property type="entry name" value="NAD(P)-bd_dom_sf"/>
</dbReference>
<comment type="caution">
    <text evidence="4">The sequence shown here is derived from an EMBL/GenBank/DDBJ whole genome shotgun (WGS) entry which is preliminary data.</text>
</comment>
<dbReference type="PROSITE" id="PS00061">
    <property type="entry name" value="ADH_SHORT"/>
    <property type="match status" value="1"/>
</dbReference>
<dbReference type="FunFam" id="3.40.50.720:FF:000084">
    <property type="entry name" value="Short-chain dehydrogenase reductase"/>
    <property type="match status" value="1"/>
</dbReference>
<protein>
    <submittedName>
        <fullName evidence="4">Glucose 1-dehydrogenase</fullName>
        <ecNumber evidence="4">1.1.1.47</ecNumber>
    </submittedName>
</protein>
<evidence type="ECO:0000256" key="3">
    <source>
        <dbReference type="RuleBase" id="RU000363"/>
    </source>
</evidence>
<dbReference type="AlphaFoldDB" id="A0A963YVH4"/>
<dbReference type="InterPro" id="IPR020904">
    <property type="entry name" value="Sc_DH/Rdtase_CS"/>
</dbReference>
<dbReference type="PRINTS" id="PR00080">
    <property type="entry name" value="SDRFAMILY"/>
</dbReference>
<dbReference type="PANTHER" id="PTHR42760:SF133">
    <property type="entry name" value="3-OXOACYL-[ACYL-CARRIER-PROTEIN] REDUCTASE"/>
    <property type="match status" value="1"/>
</dbReference>
<dbReference type="Proteomes" id="UP000708298">
    <property type="component" value="Unassembled WGS sequence"/>
</dbReference>
<evidence type="ECO:0000313" key="5">
    <source>
        <dbReference type="Proteomes" id="UP000708298"/>
    </source>
</evidence>